<keyword evidence="2" id="KW-0378">Hydrolase</keyword>
<keyword evidence="3" id="KW-1185">Reference proteome</keyword>
<dbReference type="Pfam" id="PF00561">
    <property type="entry name" value="Abhydrolase_1"/>
    <property type="match status" value="1"/>
</dbReference>
<gene>
    <name evidence="2" type="ORF">CHH28_07670</name>
</gene>
<reference evidence="2 3" key="1">
    <citation type="submission" date="2017-07" db="EMBL/GenBank/DDBJ databases">
        <title>Annotated genome sequence of Bacterioplanes sanyensis isolated from Red Sea.</title>
        <authorList>
            <person name="Rehman Z.U."/>
        </authorList>
    </citation>
    <scope>NUCLEOTIDE SEQUENCE [LARGE SCALE GENOMIC DNA]</scope>
    <source>
        <strain evidence="2 3">NV9</strain>
    </source>
</reference>
<proteinExistence type="predicted"/>
<dbReference type="SUPFAM" id="SSF53474">
    <property type="entry name" value="alpha/beta-Hydrolases"/>
    <property type="match status" value="1"/>
</dbReference>
<accession>A0A222FIH8</accession>
<dbReference type="GO" id="GO:0004177">
    <property type="term" value="F:aminopeptidase activity"/>
    <property type="evidence" value="ECO:0007669"/>
    <property type="project" value="UniProtKB-KW"/>
</dbReference>
<dbReference type="InterPro" id="IPR029058">
    <property type="entry name" value="AB_hydrolase_fold"/>
</dbReference>
<evidence type="ECO:0000313" key="3">
    <source>
        <dbReference type="Proteomes" id="UP000202440"/>
    </source>
</evidence>
<keyword evidence="2" id="KW-0645">Protease</keyword>
<organism evidence="2 3">
    <name type="scientific">Bacterioplanes sanyensis</name>
    <dbReference type="NCBI Taxonomy" id="1249553"/>
    <lineage>
        <taxon>Bacteria</taxon>
        <taxon>Pseudomonadati</taxon>
        <taxon>Pseudomonadota</taxon>
        <taxon>Gammaproteobacteria</taxon>
        <taxon>Oceanospirillales</taxon>
        <taxon>Oceanospirillaceae</taxon>
        <taxon>Bacterioplanes</taxon>
    </lineage>
</organism>
<keyword evidence="2" id="KW-0031">Aminopeptidase</keyword>
<dbReference type="Gene3D" id="3.40.50.1820">
    <property type="entry name" value="alpha/beta hydrolase"/>
    <property type="match status" value="1"/>
</dbReference>
<feature type="domain" description="AB hydrolase-1" evidence="1">
    <location>
        <begin position="58"/>
        <end position="197"/>
    </location>
</feature>
<dbReference type="OrthoDB" id="636008at2"/>
<dbReference type="PANTHER" id="PTHR12277">
    <property type="entry name" value="ALPHA/BETA HYDROLASE DOMAIN-CONTAINING PROTEIN"/>
    <property type="match status" value="1"/>
</dbReference>
<dbReference type="AlphaFoldDB" id="A0A222FIH8"/>
<evidence type="ECO:0000313" key="2">
    <source>
        <dbReference type="EMBL" id="ASP38559.1"/>
    </source>
</evidence>
<dbReference type="KEGG" id="bsan:CHH28_07670"/>
<dbReference type="Proteomes" id="UP000202440">
    <property type="component" value="Chromosome"/>
</dbReference>
<protein>
    <submittedName>
        <fullName evidence="2">Dipeptidyl aminopeptidase</fullName>
    </submittedName>
</protein>
<dbReference type="PANTHER" id="PTHR12277:SF81">
    <property type="entry name" value="PROTEIN ABHD13"/>
    <property type="match status" value="1"/>
</dbReference>
<dbReference type="EMBL" id="CP022530">
    <property type="protein sequence ID" value="ASP38559.1"/>
    <property type="molecule type" value="Genomic_DNA"/>
</dbReference>
<evidence type="ECO:0000259" key="1">
    <source>
        <dbReference type="Pfam" id="PF00561"/>
    </source>
</evidence>
<sequence>MKALYRLIKKPFFGRFEVPWRWPKDADRNDWITVSFESHVGSPLAGLIGDARGRAKGAVVMCHPMGAAAKGFWMRYGHAELLRRAGYHVLLFDLNGFGDSESTHMEYPLDVLAAGLFMQQRYPQLPLGMLGASMGAAAGLCALSQPSHPFKAAVLESTFATLLDFWSHYPLPKLALELTMWVYPAGERRMRPILAAENIQHNPDLLMIYGSGDKYTPVAQGRSLMKPLSRTSRATLWQVDDAEHTHAYRQSPDAYAQKVVGFFDAALDGQTTEHIPTPLVVEGK</sequence>
<name>A0A222FIH8_9GAMM</name>
<dbReference type="RefSeq" id="WP_094059749.1">
    <property type="nucleotide sequence ID" value="NZ_CP022530.1"/>
</dbReference>
<dbReference type="InterPro" id="IPR000073">
    <property type="entry name" value="AB_hydrolase_1"/>
</dbReference>